<keyword evidence="2" id="KW-1185">Reference proteome</keyword>
<dbReference type="PANTHER" id="PTHR17695">
    <property type="entry name" value="SMALL SUBUNIT PROCESSOME COMPONENT 20 HOMOLOG"/>
    <property type="match status" value="1"/>
</dbReference>
<evidence type="ECO:0000313" key="2">
    <source>
        <dbReference type="Proteomes" id="UP000822476"/>
    </source>
</evidence>
<evidence type="ECO:0000313" key="1">
    <source>
        <dbReference type="EMBL" id="KAF7234084.1"/>
    </source>
</evidence>
<comment type="caution">
    <text evidence="1">The sequence shown here is derived from an EMBL/GenBank/DDBJ whole genome shotgun (WGS) entry which is preliminary data.</text>
</comment>
<protein>
    <submittedName>
        <fullName evidence="1">Uncharacterized protein</fullName>
    </submittedName>
</protein>
<dbReference type="InterPro" id="IPR011989">
    <property type="entry name" value="ARM-like"/>
</dbReference>
<dbReference type="InterPro" id="IPR052575">
    <property type="entry name" value="SSU_processome_comp_20"/>
</dbReference>
<dbReference type="AlphaFoldDB" id="A0A8S9YNB4"/>
<dbReference type="EMBL" id="JTDE01013147">
    <property type="protein sequence ID" value="KAF7234084.1"/>
    <property type="molecule type" value="Genomic_DNA"/>
</dbReference>
<dbReference type="PANTHER" id="PTHR17695:SF11">
    <property type="entry name" value="SMALL SUBUNIT PROCESSOME COMPONENT 20 HOMOLOG"/>
    <property type="match status" value="1"/>
</dbReference>
<name>A0A8S9YNB4_9TREM</name>
<sequence length="397" mass="46011">MKFTALDSYFAFSVEQWSHSTPSEAYGLFYIGDVLPDFSAFSEENFPLHCQFEIDYTSSGWCSLRAAFKVIQKTIASELWSFLNQCSPEALSPALDLIACLSCDLRDDFYNYIDQFLPDIFRIILENYQNADILQSSFNCLAHIVYFLHKPMLLDVENTIKLFTPLLMNKTKHIPHFAAECLAFVLRKVSDRLMLLFHVWRAFEERLDLMGILLREVMCGSNGKLHSIAYELLPLTLDIVCEFDTNSFHTRASNIAQAGVRKGLHNILKRCPVSDTSVHVQYAEEKNKFLTKLPAILKVALSSLCAEFIDTDEIRYIIKLVTKRFEFMKEKFKKDCFENMVSILACLLDSIKRDKFANLEDCYGQVSWTIFLVEVYISRIYLDRFIFLNDVLSVWLF</sequence>
<dbReference type="OrthoDB" id="360653at2759"/>
<gene>
    <name evidence="1" type="ORF">EG68_12556</name>
</gene>
<organism evidence="1 2">
    <name type="scientific">Paragonimus skrjabini miyazakii</name>
    <dbReference type="NCBI Taxonomy" id="59628"/>
    <lineage>
        <taxon>Eukaryota</taxon>
        <taxon>Metazoa</taxon>
        <taxon>Spiralia</taxon>
        <taxon>Lophotrochozoa</taxon>
        <taxon>Platyhelminthes</taxon>
        <taxon>Trematoda</taxon>
        <taxon>Digenea</taxon>
        <taxon>Plagiorchiida</taxon>
        <taxon>Troglotremata</taxon>
        <taxon>Troglotrematidae</taxon>
        <taxon>Paragonimus</taxon>
    </lineage>
</organism>
<dbReference type="InterPro" id="IPR016024">
    <property type="entry name" value="ARM-type_fold"/>
</dbReference>
<reference evidence="1" key="1">
    <citation type="submission" date="2019-07" db="EMBL/GenBank/DDBJ databases">
        <title>Annotation for the trematode Paragonimus miyazaki's.</title>
        <authorList>
            <person name="Choi Y.-J."/>
        </authorList>
    </citation>
    <scope>NUCLEOTIDE SEQUENCE</scope>
    <source>
        <strain evidence="1">Japan</strain>
    </source>
</reference>
<dbReference type="GO" id="GO:0030686">
    <property type="term" value="C:90S preribosome"/>
    <property type="evidence" value="ECO:0007669"/>
    <property type="project" value="TreeGrafter"/>
</dbReference>
<accession>A0A8S9YNB4</accession>
<dbReference type="SUPFAM" id="SSF48371">
    <property type="entry name" value="ARM repeat"/>
    <property type="match status" value="1"/>
</dbReference>
<dbReference type="Gene3D" id="1.25.10.10">
    <property type="entry name" value="Leucine-rich Repeat Variant"/>
    <property type="match status" value="1"/>
</dbReference>
<proteinExistence type="predicted"/>
<dbReference type="Proteomes" id="UP000822476">
    <property type="component" value="Unassembled WGS sequence"/>
</dbReference>
<dbReference type="GO" id="GO:0032040">
    <property type="term" value="C:small-subunit processome"/>
    <property type="evidence" value="ECO:0007669"/>
    <property type="project" value="TreeGrafter"/>
</dbReference>